<name>A0A8J4FUW8_9CHLO</name>
<reference evidence="2" key="1">
    <citation type="journal article" date="2021" name="Proc. Natl. Acad. Sci. U.S.A.">
        <title>Three genomes in the algal genus Volvox reveal the fate of a haploid sex-determining region after a transition to homothallism.</title>
        <authorList>
            <person name="Yamamoto K."/>
            <person name="Hamaji T."/>
            <person name="Kawai-Toyooka H."/>
            <person name="Matsuzaki R."/>
            <person name="Takahashi F."/>
            <person name="Nishimura Y."/>
            <person name="Kawachi M."/>
            <person name="Noguchi H."/>
            <person name="Minakuchi Y."/>
            <person name="Umen J.G."/>
            <person name="Toyoda A."/>
            <person name="Nozaki H."/>
        </authorList>
    </citation>
    <scope>NUCLEOTIDE SEQUENCE</scope>
    <source>
        <strain evidence="2">NIES-3786</strain>
    </source>
</reference>
<accession>A0A8J4FUW8</accession>
<dbReference type="AlphaFoldDB" id="A0A8J4FUW8"/>
<keyword evidence="3" id="KW-1185">Reference proteome</keyword>
<comment type="caution">
    <text evidence="2">The sequence shown here is derived from an EMBL/GenBank/DDBJ whole genome shotgun (WGS) entry which is preliminary data.</text>
</comment>
<dbReference type="PANTHER" id="PTHR13124">
    <property type="entry name" value="39S RIBOSOMAL PROTEIN L46, MITOCHONDRIAL PRECURSOR-RELATED"/>
    <property type="match status" value="1"/>
</dbReference>
<evidence type="ECO:0008006" key="4">
    <source>
        <dbReference type="Google" id="ProtNLM"/>
    </source>
</evidence>
<dbReference type="GO" id="GO:0003735">
    <property type="term" value="F:structural constituent of ribosome"/>
    <property type="evidence" value="ECO:0007669"/>
    <property type="project" value="InterPro"/>
</dbReference>
<evidence type="ECO:0000313" key="3">
    <source>
        <dbReference type="Proteomes" id="UP000747110"/>
    </source>
</evidence>
<dbReference type="Gene3D" id="3.90.79.10">
    <property type="entry name" value="Nucleoside Triphosphate Pyrophosphohydrolase"/>
    <property type="match status" value="1"/>
</dbReference>
<dbReference type="Proteomes" id="UP000747110">
    <property type="component" value="Unassembled WGS sequence"/>
</dbReference>
<evidence type="ECO:0000256" key="1">
    <source>
        <dbReference type="SAM" id="MobiDB-lite"/>
    </source>
</evidence>
<proteinExistence type="predicted"/>
<dbReference type="EMBL" id="BNCP01000037">
    <property type="protein sequence ID" value="GIL86978.1"/>
    <property type="molecule type" value="Genomic_DNA"/>
</dbReference>
<protein>
    <recommendedName>
        <fullName evidence="4">Ribosomal protein L46 N-terminal domain-containing protein</fullName>
    </recommendedName>
</protein>
<dbReference type="GO" id="GO:0005762">
    <property type="term" value="C:mitochondrial large ribosomal subunit"/>
    <property type="evidence" value="ECO:0007669"/>
    <property type="project" value="TreeGrafter"/>
</dbReference>
<dbReference type="PANTHER" id="PTHR13124:SF12">
    <property type="entry name" value="LARGE RIBOSOMAL SUBUNIT PROTEIN ML46"/>
    <property type="match status" value="1"/>
</dbReference>
<feature type="compositionally biased region" description="Basic and acidic residues" evidence="1">
    <location>
        <begin position="87"/>
        <end position="107"/>
    </location>
</feature>
<sequence length="285" mass="30936">MRSSQIIELLGRINLPLNNVSRGWQAARAYAESSAQEAIASGVDVPIYAACVLQRLPIVRPVVPPHHAQQLIWSRQRGLETGELKDYPEAATKGRGDVGSKQEKQDLRTFTPVPSVTSADTSGDVRSMRRQLNEALYLVVRSRGGHQGDVQAQGQEQRHGKGAGPSPASPGADRGGSDAGGTWGFPLATHTGEESISDTAQRALHSTIGRSHPVFFVGKAPMAHLRAPQTGGKIFFMLAQAVDDPWALRLVEGSTAQDYAWVTKQELLTTYLSDARLRELVRKML</sequence>
<feature type="compositionally biased region" description="Polar residues" evidence="1">
    <location>
        <begin position="112"/>
        <end position="121"/>
    </location>
</feature>
<organism evidence="2 3">
    <name type="scientific">Volvox reticuliferus</name>
    <dbReference type="NCBI Taxonomy" id="1737510"/>
    <lineage>
        <taxon>Eukaryota</taxon>
        <taxon>Viridiplantae</taxon>
        <taxon>Chlorophyta</taxon>
        <taxon>core chlorophytes</taxon>
        <taxon>Chlorophyceae</taxon>
        <taxon>CS clade</taxon>
        <taxon>Chlamydomonadales</taxon>
        <taxon>Volvocaceae</taxon>
        <taxon>Volvox</taxon>
    </lineage>
</organism>
<dbReference type="InterPro" id="IPR040008">
    <property type="entry name" value="Ribosomal_mL46"/>
</dbReference>
<dbReference type="OrthoDB" id="414075at2759"/>
<feature type="region of interest" description="Disordered" evidence="1">
    <location>
        <begin position="87"/>
        <end position="127"/>
    </location>
</feature>
<feature type="compositionally biased region" description="Gly residues" evidence="1">
    <location>
        <begin position="173"/>
        <end position="183"/>
    </location>
</feature>
<gene>
    <name evidence="2" type="ORF">Vretifemale_15169</name>
</gene>
<feature type="region of interest" description="Disordered" evidence="1">
    <location>
        <begin position="145"/>
        <end position="190"/>
    </location>
</feature>
<evidence type="ECO:0000313" key="2">
    <source>
        <dbReference type="EMBL" id="GIL86978.1"/>
    </source>
</evidence>